<proteinExistence type="predicted"/>
<sequence>MVVQVVGKQEMSFETKDGSHIDGTNLFALTSNPNVDGFEAIKVFVPRTIDIPKGLEINKKANIDFNHKGKIVGISLVQ</sequence>
<dbReference type="AlphaFoldDB" id="A0A3E5GH63"/>
<gene>
    <name evidence="1" type="ORF">DXB16_04270</name>
</gene>
<dbReference type="Proteomes" id="UP000261285">
    <property type="component" value="Unassembled WGS sequence"/>
</dbReference>
<evidence type="ECO:0000313" key="2">
    <source>
        <dbReference type="Proteomes" id="UP000261285"/>
    </source>
</evidence>
<name>A0A3E5GH63_9FIRM</name>
<dbReference type="EMBL" id="QSVN01000003">
    <property type="protein sequence ID" value="RGO33812.1"/>
    <property type="molecule type" value="Genomic_DNA"/>
</dbReference>
<protein>
    <recommendedName>
        <fullName evidence="3">DUF4352 domain-containing protein</fullName>
    </recommendedName>
</protein>
<comment type="caution">
    <text evidence="1">The sequence shown here is derived from an EMBL/GenBank/DDBJ whole genome shotgun (WGS) entry which is preliminary data.</text>
</comment>
<organism evidence="1 2">
    <name type="scientific">Dorea longicatena</name>
    <dbReference type="NCBI Taxonomy" id="88431"/>
    <lineage>
        <taxon>Bacteria</taxon>
        <taxon>Bacillati</taxon>
        <taxon>Bacillota</taxon>
        <taxon>Clostridia</taxon>
        <taxon>Lachnospirales</taxon>
        <taxon>Lachnospiraceae</taxon>
        <taxon>Dorea</taxon>
    </lineage>
</organism>
<reference evidence="1 2" key="1">
    <citation type="submission" date="2018-08" db="EMBL/GenBank/DDBJ databases">
        <title>A genome reference for cultivated species of the human gut microbiota.</title>
        <authorList>
            <person name="Zou Y."/>
            <person name="Xue W."/>
            <person name="Luo G."/>
        </authorList>
    </citation>
    <scope>NUCLEOTIDE SEQUENCE [LARGE SCALE GENOMIC DNA]</scope>
    <source>
        <strain evidence="1 2">OM02-16</strain>
    </source>
</reference>
<evidence type="ECO:0000313" key="1">
    <source>
        <dbReference type="EMBL" id="RGO33812.1"/>
    </source>
</evidence>
<dbReference type="RefSeq" id="WP_117597561.1">
    <property type="nucleotide sequence ID" value="NZ_CABMEZ010000003.1"/>
</dbReference>
<evidence type="ECO:0008006" key="3">
    <source>
        <dbReference type="Google" id="ProtNLM"/>
    </source>
</evidence>
<accession>A0A3E5GH63</accession>